<dbReference type="GO" id="GO:0005694">
    <property type="term" value="C:chromosome"/>
    <property type="evidence" value="ECO:0007669"/>
    <property type="project" value="UniProtKB-SubCell"/>
</dbReference>
<dbReference type="InterPro" id="IPR022771">
    <property type="entry name" value="WAPL_C"/>
</dbReference>
<evidence type="ECO:0000256" key="12">
    <source>
        <dbReference type="ARBA" id="ARBA00023242"/>
    </source>
</evidence>
<evidence type="ECO:0000256" key="3">
    <source>
        <dbReference type="ARBA" id="ARBA00004496"/>
    </source>
</evidence>
<dbReference type="GO" id="GO:0005737">
    <property type="term" value="C:cytoplasm"/>
    <property type="evidence" value="ECO:0007669"/>
    <property type="project" value="UniProtKB-SubCell"/>
</dbReference>
<dbReference type="GO" id="GO:0005634">
    <property type="term" value="C:nucleus"/>
    <property type="evidence" value="ECO:0007669"/>
    <property type="project" value="UniProtKB-SubCell"/>
</dbReference>
<reference evidence="20" key="2">
    <citation type="submission" date="2025-09" db="UniProtKB">
        <authorList>
            <consortium name="Ensembl"/>
        </authorList>
    </citation>
    <scope>IDENTIFICATION</scope>
</reference>
<evidence type="ECO:0000256" key="5">
    <source>
        <dbReference type="ARBA" id="ARBA00022454"/>
    </source>
</evidence>
<keyword evidence="6" id="KW-0963">Cytoplasm</keyword>
<name>A0A8D0D4G9_SANLU</name>
<dbReference type="AlphaFoldDB" id="A0A8D0D4G9"/>
<evidence type="ECO:0000256" key="9">
    <source>
        <dbReference type="ARBA" id="ARBA00022776"/>
    </source>
</evidence>
<comment type="subcellular location">
    <subcellularLocation>
        <location evidence="2">Chromosome</location>
    </subcellularLocation>
    <subcellularLocation>
        <location evidence="3">Cytoplasm</location>
    </subcellularLocation>
    <subcellularLocation>
        <location evidence="1">Nucleus</location>
    </subcellularLocation>
</comment>
<feature type="compositionally biased region" description="Low complexity" evidence="18">
    <location>
        <begin position="281"/>
        <end position="297"/>
    </location>
</feature>
<feature type="region of interest" description="Disordered" evidence="18">
    <location>
        <begin position="432"/>
        <end position="463"/>
    </location>
</feature>
<evidence type="ECO:0000313" key="21">
    <source>
        <dbReference type="Proteomes" id="UP000694568"/>
    </source>
</evidence>
<comment type="subunit">
    <text evidence="15">Interacts with the cohesin complex throughout the cell cycle; interacts with both chromatin-bound and soluble pools of the complex. Interacts with RAD21; the interaction is direct. Interacts with PDS5A; the interaction is direct, cohesin-dependent and competitive with CDCA5/SORORIN. Interacts (via FGF motifs) with PDS5B; the interaction is direct. Interacts with a SMC1 protein (SMC1A or SMC1B) and SMC3.</text>
</comment>
<gene>
    <name evidence="20" type="primary">waplb</name>
</gene>
<evidence type="ECO:0000256" key="14">
    <source>
        <dbReference type="ARBA" id="ARBA00054706"/>
    </source>
</evidence>
<evidence type="ECO:0000256" key="15">
    <source>
        <dbReference type="ARBA" id="ARBA00064348"/>
    </source>
</evidence>
<protein>
    <recommendedName>
        <fullName evidence="16">Wings apart-like protein homolog</fullName>
    </recommendedName>
    <alternativeName>
        <fullName evidence="17">WAPL cohesin release factor</fullName>
    </alternativeName>
</protein>
<dbReference type="InterPro" id="IPR011989">
    <property type="entry name" value="ARM-like"/>
</dbReference>
<evidence type="ECO:0000256" key="8">
    <source>
        <dbReference type="ARBA" id="ARBA00022618"/>
    </source>
</evidence>
<dbReference type="Pfam" id="PF07814">
    <property type="entry name" value="WAPL"/>
    <property type="match status" value="1"/>
</dbReference>
<feature type="compositionally biased region" description="Polar residues" evidence="18">
    <location>
        <begin position="193"/>
        <end position="209"/>
    </location>
</feature>
<feature type="region of interest" description="Disordered" evidence="18">
    <location>
        <begin position="505"/>
        <end position="540"/>
    </location>
</feature>
<dbReference type="InterPro" id="IPR039874">
    <property type="entry name" value="WAPL"/>
</dbReference>
<feature type="compositionally biased region" description="Basic and acidic residues" evidence="18">
    <location>
        <begin position="523"/>
        <end position="536"/>
    </location>
</feature>
<dbReference type="GeneTree" id="ENSGT00390000015768"/>
<evidence type="ECO:0000256" key="13">
    <source>
        <dbReference type="ARBA" id="ARBA00023306"/>
    </source>
</evidence>
<keyword evidence="8" id="KW-0132">Cell division</keyword>
<evidence type="ECO:0000313" key="20">
    <source>
        <dbReference type="Ensembl" id="ENSSLUP00000032697.1"/>
    </source>
</evidence>
<feature type="region of interest" description="Disordered" evidence="18">
    <location>
        <begin position="23"/>
        <end position="336"/>
    </location>
</feature>
<accession>A0A8D0D4G9</accession>
<evidence type="ECO:0000259" key="19">
    <source>
        <dbReference type="PROSITE" id="PS51271"/>
    </source>
</evidence>
<sequence length="1134" mass="125028">MTSRFGKTYSRKVGEGTSKFDEVLSTKRGTLSTKWGDTTYKAKVGSKRAGAPKNDSVLEVYKRPRPSADGMEDPFGFDSDEESKPVSSRSASKSSPAKPASAEPPQSERPGISLDAGSRSSLQGGSHTLTSGIGASWLPNDRSQPRVMEDTAQFFNSSTASIGKSQQSSSLAENQHSYSWYQNASESDKKPLAQTTTLKTGSNLESTFDSWEAIMGLRPPSPSQEPRNPAPTLSWASVGIAVGSSDLGQTRHEKRPSPPRLQSPSESEDLGGDSDFLVETSDYSQNSSSSSLVRNSNCRTYRRPNKQGSGKALDSSGSPIATTGGGGGRGRGRTRDFTVLHPSSVSMCNVTIQPRAVEEFSADAAPSSEAGWQRKKTEQQNTRLKPSHTKSKKASKMDLFGFEDADAHQEENSGDNTDGRSSYKIQYFGFDDMSDSDGADDDDDGDDGGAKERRRAKKAAAAQRAPVVKVKEVIVICSYVYLAFVCVQSPTKAVYNARHWTLEREEEPPSTFISRSQTAPVRSSKEPTDAHKDDGVFKAPPPPPKVTKCVTLPTDLYQDAVTALKCRKEHKELYTVVQHVKHFNDVVEFGENQEFTDDFEYLATGLKSGQPLNTRCLSVISLATRCAMPSFRMHLRARGKVAQVFKTLNDAPQHPNLALCTASLMYILSRDRLNMDLDRSCLDLMIRLLELDQDQGSLAVTGTETDSTAQFSAREIAKMKEKIRKLCDTVHNKHLDLQNITTGHLAMETLLSLTSKRAGDWFKEELRLLGGLDHIIDKVKECVDNLNQEAEKEKMVSSLWGAERCLRVLESVTVHNPENQGYLIAYKDSSLIISSAKALRRCEEMIQRYSRELNSDGAVGKAVEDCMRAIIGVLLNLTHDNEWGSTKTGEQEDLIMTALNCVLKVPQYLPQEQRFDIRVLGLGLLINLVEYSARNKYCLMEMEMEGGQGPCDSTVLLNPPLQDITCTGPLSAIAALVQLFLQRERAAIQAEAQTDDLIKEAPKPALDKSGEWQETGGEIQWVANDNNVEKPEDEKKKKEKEEEDEELDLNKALQHAGKHMEDSIVASYTALLLGCLCQGSTLNVTTVRDNLPKGDFSIMTEMLKKFLNFMNLTCDVGTTGQKSISRIIDYLEHC</sequence>
<evidence type="ECO:0000256" key="17">
    <source>
        <dbReference type="ARBA" id="ARBA00080613"/>
    </source>
</evidence>
<evidence type="ECO:0000256" key="6">
    <source>
        <dbReference type="ARBA" id="ARBA00022490"/>
    </source>
</evidence>
<feature type="region of interest" description="Disordered" evidence="18">
    <location>
        <begin position="359"/>
        <end position="396"/>
    </location>
</feature>
<keyword evidence="13" id="KW-0131">Cell cycle</keyword>
<comment type="similarity">
    <text evidence="4">Belongs to the WAPL family.</text>
</comment>
<dbReference type="PANTHER" id="PTHR22100">
    <property type="entry name" value="WINGS APART-LIKE PROTEIN HOMOLOG"/>
    <property type="match status" value="1"/>
</dbReference>
<keyword evidence="12" id="KW-0539">Nucleus</keyword>
<keyword evidence="5" id="KW-0158">Chromosome</keyword>
<dbReference type="PANTHER" id="PTHR22100:SF13">
    <property type="entry name" value="WINGS APART-LIKE PROTEIN HOMOLOG"/>
    <property type="match status" value="1"/>
</dbReference>
<keyword evidence="11" id="KW-0175">Coiled coil</keyword>
<feature type="compositionally biased region" description="Basic residues" evidence="18">
    <location>
        <begin position="385"/>
        <end position="394"/>
    </location>
</feature>
<feature type="compositionally biased region" description="Acidic residues" evidence="18">
    <location>
        <begin position="432"/>
        <end position="447"/>
    </location>
</feature>
<keyword evidence="7" id="KW-0597">Phosphoprotein</keyword>
<keyword evidence="21" id="KW-1185">Reference proteome</keyword>
<dbReference type="GO" id="GO:0051301">
    <property type="term" value="P:cell division"/>
    <property type="evidence" value="ECO:0007669"/>
    <property type="project" value="UniProtKB-KW"/>
</dbReference>
<reference evidence="20" key="1">
    <citation type="submission" date="2025-08" db="UniProtKB">
        <authorList>
            <consortium name="Ensembl"/>
        </authorList>
    </citation>
    <scope>IDENTIFICATION</scope>
</reference>
<feature type="compositionally biased region" description="Polar residues" evidence="18">
    <location>
        <begin position="118"/>
        <end position="133"/>
    </location>
</feature>
<dbReference type="PROSITE" id="PS51271">
    <property type="entry name" value="WAPL"/>
    <property type="match status" value="1"/>
</dbReference>
<feature type="compositionally biased region" description="Polar residues" evidence="18">
    <location>
        <begin position="153"/>
        <end position="185"/>
    </location>
</feature>
<evidence type="ECO:0000256" key="10">
    <source>
        <dbReference type="ARBA" id="ARBA00022990"/>
    </source>
</evidence>
<evidence type="ECO:0000256" key="16">
    <source>
        <dbReference type="ARBA" id="ARBA00069316"/>
    </source>
</evidence>
<dbReference type="Gene3D" id="1.25.10.10">
    <property type="entry name" value="Leucine-rich Repeat Variant"/>
    <property type="match status" value="1"/>
</dbReference>
<evidence type="ECO:0000256" key="11">
    <source>
        <dbReference type="ARBA" id="ARBA00023054"/>
    </source>
</evidence>
<keyword evidence="10" id="KW-0007">Acetylation</keyword>
<dbReference type="InterPro" id="IPR012502">
    <property type="entry name" value="WAPL_dom"/>
</dbReference>
<feature type="compositionally biased region" description="Polar residues" evidence="18">
    <location>
        <begin position="27"/>
        <end position="36"/>
    </location>
</feature>
<evidence type="ECO:0000256" key="7">
    <source>
        <dbReference type="ARBA" id="ARBA00022553"/>
    </source>
</evidence>
<keyword evidence="9" id="KW-0498">Mitosis</keyword>
<dbReference type="Proteomes" id="UP000694568">
    <property type="component" value="Unplaced"/>
</dbReference>
<organism evidence="20 21">
    <name type="scientific">Sander lucioperca</name>
    <name type="common">Pike-perch</name>
    <name type="synonym">Perca lucioperca</name>
    <dbReference type="NCBI Taxonomy" id="283035"/>
    <lineage>
        <taxon>Eukaryota</taxon>
        <taxon>Metazoa</taxon>
        <taxon>Chordata</taxon>
        <taxon>Craniata</taxon>
        <taxon>Vertebrata</taxon>
        <taxon>Euteleostomi</taxon>
        <taxon>Actinopterygii</taxon>
        <taxon>Neopterygii</taxon>
        <taxon>Teleostei</taxon>
        <taxon>Neoteleostei</taxon>
        <taxon>Acanthomorphata</taxon>
        <taxon>Eupercaria</taxon>
        <taxon>Perciformes</taxon>
        <taxon>Percoidei</taxon>
        <taxon>Percidae</taxon>
        <taxon>Luciopercinae</taxon>
        <taxon>Sander</taxon>
    </lineage>
</organism>
<feature type="domain" description="WAPL" evidence="19">
    <location>
        <begin position="567"/>
        <end position="1113"/>
    </location>
</feature>
<evidence type="ECO:0000256" key="2">
    <source>
        <dbReference type="ARBA" id="ARBA00004286"/>
    </source>
</evidence>
<dbReference type="FunFam" id="1.25.10.10:FF:000085">
    <property type="entry name" value="Wings apart-like protein homolog"/>
    <property type="match status" value="1"/>
</dbReference>
<feature type="compositionally biased region" description="Low complexity" evidence="18">
    <location>
        <begin position="85"/>
        <end position="105"/>
    </location>
</feature>
<evidence type="ECO:0000256" key="18">
    <source>
        <dbReference type="SAM" id="MobiDB-lite"/>
    </source>
</evidence>
<proteinExistence type="inferred from homology"/>
<feature type="compositionally biased region" description="Polar residues" evidence="18">
    <location>
        <begin position="511"/>
        <end position="521"/>
    </location>
</feature>
<comment type="function">
    <text evidence="14">Regulator of sister chromatid cohesion in mitosis which negatively regulates cohesin association with chromatin. Involved in both sister chromatid cohesion during interphase and sister-chromatid resolution during early stages of mitosis. Couples DNA replication to sister chromatid cohesion. Cohesion ensures that chromosome partitioning is accurate in both meiotic and mitotic cells and plays an important role in DNA repair.</text>
</comment>
<evidence type="ECO:0000256" key="4">
    <source>
        <dbReference type="ARBA" id="ARBA00006854"/>
    </source>
</evidence>
<feature type="region of interest" description="Disordered" evidence="18">
    <location>
        <begin position="1017"/>
        <end position="1046"/>
    </location>
</feature>
<evidence type="ECO:0000256" key="1">
    <source>
        <dbReference type="ARBA" id="ARBA00004123"/>
    </source>
</evidence>
<feature type="compositionally biased region" description="Basic and acidic residues" evidence="18">
    <location>
        <begin position="1027"/>
        <end position="1040"/>
    </location>
</feature>
<dbReference type="Ensembl" id="ENSSLUT00000033728.1">
    <property type="protein sequence ID" value="ENSSLUP00000032697.1"/>
    <property type="gene ID" value="ENSSLUG00000013542.1"/>
</dbReference>